<dbReference type="PANTHER" id="PTHR35340">
    <property type="entry name" value="PQQ ENZYME REPEAT PROTEIN-RELATED"/>
    <property type="match status" value="1"/>
</dbReference>
<dbReference type="EMBL" id="CDMY01000534">
    <property type="protein sequence ID" value="CEM21081.1"/>
    <property type="molecule type" value="Genomic_DNA"/>
</dbReference>
<evidence type="ECO:0000313" key="6">
    <source>
        <dbReference type="Proteomes" id="UP000041254"/>
    </source>
</evidence>
<dbReference type="InParanoid" id="A0A0G4FZL7"/>
<dbReference type="Proteomes" id="UP000041254">
    <property type="component" value="Unassembled WGS sequence"/>
</dbReference>
<dbReference type="Pfam" id="PF00088">
    <property type="entry name" value="Trefoil"/>
    <property type="match status" value="1"/>
</dbReference>
<dbReference type="PROSITE" id="PS51448">
    <property type="entry name" value="P_TREFOIL_2"/>
    <property type="match status" value="1"/>
</dbReference>
<dbReference type="SMART" id="SM00018">
    <property type="entry name" value="PD"/>
    <property type="match status" value="1"/>
</dbReference>
<sequence length="807" mass="89853">MAKDDHAAAPLLHLSALLCLFCCASGITDAEVANRNADQVLNYLKNHAGAVTSLRSGKGGRLRTNGTATALRELWETTPFRYAHPLPNALLVSPYTSIALRPAGWVAPWSVKGKIKVRGEQSGDRSQGQTRLLPDNRTIWFKPDRDFFPGERVFVDVRSGIRTRVGKVLPAAQWSFSVSWRKIDTYRNKGFIKLSTDGNGAGFSSPENLKLLKMMRDNDWLLGLPSVSANATDRAATALRTEYLLEVEDRGRSRIVPNSAYRTLPSTYPRAILTRVGDTSKLSSGYLFTTEISHSKPYKTMQVIMTDRGDPVYYEKGTLASFAPTHNGEVILRSSGYKIKKAGPDYRLTGGYEAGHGHVLNHHELRVTKSGTALLIIYDPQLMNSKKIRADVWGASTSTWVAGLCIQEVLTTGEVMFEWRSWDHLPRVYWETNMSVEHNVWDLTHANSLDESPEGNIIVSLRGLQQVAKINRNTGRVEWRLGGRRPELSSFKIKDDPNGVFSGQHDARITKQGLLTMFDNSVRTGSRTARAVDYALEWEDDSPAIARQVSVFNTGVSAFAKGSYRRMPNGNRVMCLGMRLTADKHGRRGNPFYLETDEGNNTLVMMRWARETHSYRVIKAPWVGLPPYKPTVLFDVNNKYRSLRLHFSWNGATEVAKWRVLEGPTDEPSDFLIEMAKTQFEHWIEVNEGVRQCLYYQVVPIGKNGTEMRPSDVVKSPACGGGALGKGKKRVKAFIRPPGLPEAQAQAAPRCNLMGGRKVDCAPERLSITADECAARGCCFVASAGKTIQGLIRCYQPRENGGRGLGW</sequence>
<proteinExistence type="predicted"/>
<keyword evidence="3" id="KW-0732">Signal</keyword>
<protein>
    <recommendedName>
        <fullName evidence="4">P-type domain-containing protein</fullName>
    </recommendedName>
</protein>
<dbReference type="InterPro" id="IPR053143">
    <property type="entry name" value="Arylsulfate_ST"/>
</dbReference>
<reference evidence="5 6" key="1">
    <citation type="submission" date="2014-11" db="EMBL/GenBank/DDBJ databases">
        <authorList>
            <person name="Zhu J."/>
            <person name="Qi W."/>
            <person name="Song R."/>
        </authorList>
    </citation>
    <scope>NUCLEOTIDE SEQUENCE [LARGE SCALE GENOMIC DNA]</scope>
</reference>
<accession>A0A0G4FZL7</accession>
<keyword evidence="6" id="KW-1185">Reference proteome</keyword>
<dbReference type="InterPro" id="IPR044913">
    <property type="entry name" value="P_trefoil_dom_sf"/>
</dbReference>
<evidence type="ECO:0000259" key="4">
    <source>
        <dbReference type="PROSITE" id="PS51448"/>
    </source>
</evidence>
<gene>
    <name evidence="5" type="ORF">Vbra_1764</name>
</gene>
<dbReference type="CDD" id="cd00111">
    <property type="entry name" value="Trefoil"/>
    <property type="match status" value="1"/>
</dbReference>
<dbReference type="PANTHER" id="PTHR35340:SF5">
    <property type="entry name" value="ASST-DOMAIN-CONTAINING PROTEIN"/>
    <property type="match status" value="1"/>
</dbReference>
<dbReference type="Pfam" id="PF14269">
    <property type="entry name" value="Arylsulfotran_2"/>
    <property type="match status" value="1"/>
</dbReference>
<organism evidence="5 6">
    <name type="scientific">Vitrella brassicaformis (strain CCMP3155)</name>
    <dbReference type="NCBI Taxonomy" id="1169540"/>
    <lineage>
        <taxon>Eukaryota</taxon>
        <taxon>Sar</taxon>
        <taxon>Alveolata</taxon>
        <taxon>Colpodellida</taxon>
        <taxon>Vitrellaceae</taxon>
        <taxon>Vitrella</taxon>
    </lineage>
</organism>
<dbReference type="OrthoDB" id="5427350at2759"/>
<dbReference type="VEuPathDB" id="CryptoDB:Vbra_1764"/>
<dbReference type="SUPFAM" id="SSF57492">
    <property type="entry name" value="Trefoil"/>
    <property type="match status" value="1"/>
</dbReference>
<dbReference type="InterPro" id="IPR039535">
    <property type="entry name" value="ASST-like"/>
</dbReference>
<dbReference type="PhylomeDB" id="A0A0G4FZL7"/>
<evidence type="ECO:0000313" key="5">
    <source>
        <dbReference type="EMBL" id="CEM21081.1"/>
    </source>
</evidence>
<evidence type="ECO:0000256" key="1">
    <source>
        <dbReference type="ARBA" id="ARBA00023157"/>
    </source>
</evidence>
<comment type="caution">
    <text evidence="2">Lacks conserved residue(s) required for the propagation of feature annotation.</text>
</comment>
<dbReference type="Gene3D" id="4.10.110.10">
    <property type="entry name" value="Spasmolytic Protein, domain 1"/>
    <property type="match status" value="1"/>
</dbReference>
<evidence type="ECO:0000256" key="3">
    <source>
        <dbReference type="SAM" id="SignalP"/>
    </source>
</evidence>
<dbReference type="STRING" id="1169540.A0A0G4FZL7"/>
<evidence type="ECO:0000256" key="2">
    <source>
        <dbReference type="PROSITE-ProRule" id="PRU00779"/>
    </source>
</evidence>
<feature type="domain" description="P-type" evidence="4">
    <location>
        <begin position="749"/>
        <end position="798"/>
    </location>
</feature>
<dbReference type="AlphaFoldDB" id="A0A0G4FZL7"/>
<keyword evidence="1" id="KW-1015">Disulfide bond</keyword>
<feature type="chain" id="PRO_5005189308" description="P-type domain-containing protein" evidence="3">
    <location>
        <begin position="27"/>
        <end position="807"/>
    </location>
</feature>
<name>A0A0G4FZL7_VITBC</name>
<dbReference type="InterPro" id="IPR000519">
    <property type="entry name" value="P_trefoil_dom"/>
</dbReference>
<feature type="signal peptide" evidence="3">
    <location>
        <begin position="1"/>
        <end position="26"/>
    </location>
</feature>